<proteinExistence type="predicted"/>
<sequence>MPSVEQEPAGSSQPFAQVLTCHAGYSGLLSDNHKWHILRCYDVLMMSVEVAAWPSSCHCQQDSA</sequence>
<reference evidence="1" key="1">
    <citation type="journal article" date="2021" name="bioRxiv">
        <title>Whole Genome Assembly and Annotation of Northern Wild Rice, Zizania palustris L., Supports a Whole Genome Duplication in the Zizania Genus.</title>
        <authorList>
            <person name="Haas M."/>
            <person name="Kono T."/>
            <person name="Macchietto M."/>
            <person name="Millas R."/>
            <person name="McGilp L."/>
            <person name="Shao M."/>
            <person name="Duquette J."/>
            <person name="Hirsch C.N."/>
            <person name="Kimball J."/>
        </authorList>
    </citation>
    <scope>NUCLEOTIDE SEQUENCE</scope>
    <source>
        <tissue evidence="1">Fresh leaf tissue</tissue>
    </source>
</reference>
<gene>
    <name evidence="1" type="ORF">GUJ93_ZPchr0006g42554</name>
</gene>
<name>A0A8J5SX96_ZIZPA</name>
<dbReference type="EMBL" id="JAAALK010000283">
    <property type="protein sequence ID" value="KAG8070463.1"/>
    <property type="molecule type" value="Genomic_DNA"/>
</dbReference>
<evidence type="ECO:0000313" key="2">
    <source>
        <dbReference type="Proteomes" id="UP000729402"/>
    </source>
</evidence>
<comment type="caution">
    <text evidence="1">The sequence shown here is derived from an EMBL/GenBank/DDBJ whole genome shotgun (WGS) entry which is preliminary data.</text>
</comment>
<reference evidence="1" key="2">
    <citation type="submission" date="2021-02" db="EMBL/GenBank/DDBJ databases">
        <authorList>
            <person name="Kimball J.A."/>
            <person name="Haas M.W."/>
            <person name="Macchietto M."/>
            <person name="Kono T."/>
            <person name="Duquette J."/>
            <person name="Shao M."/>
        </authorList>
    </citation>
    <scope>NUCLEOTIDE SEQUENCE</scope>
    <source>
        <tissue evidence="1">Fresh leaf tissue</tissue>
    </source>
</reference>
<protein>
    <submittedName>
        <fullName evidence="1">Uncharacterized protein</fullName>
    </submittedName>
</protein>
<dbReference type="Proteomes" id="UP000729402">
    <property type="component" value="Unassembled WGS sequence"/>
</dbReference>
<evidence type="ECO:0000313" key="1">
    <source>
        <dbReference type="EMBL" id="KAG8070463.1"/>
    </source>
</evidence>
<organism evidence="1 2">
    <name type="scientific">Zizania palustris</name>
    <name type="common">Northern wild rice</name>
    <dbReference type="NCBI Taxonomy" id="103762"/>
    <lineage>
        <taxon>Eukaryota</taxon>
        <taxon>Viridiplantae</taxon>
        <taxon>Streptophyta</taxon>
        <taxon>Embryophyta</taxon>
        <taxon>Tracheophyta</taxon>
        <taxon>Spermatophyta</taxon>
        <taxon>Magnoliopsida</taxon>
        <taxon>Liliopsida</taxon>
        <taxon>Poales</taxon>
        <taxon>Poaceae</taxon>
        <taxon>BOP clade</taxon>
        <taxon>Oryzoideae</taxon>
        <taxon>Oryzeae</taxon>
        <taxon>Zizaniinae</taxon>
        <taxon>Zizania</taxon>
    </lineage>
</organism>
<dbReference type="AlphaFoldDB" id="A0A8J5SX96"/>
<accession>A0A8J5SX96</accession>
<keyword evidence="2" id="KW-1185">Reference proteome</keyword>